<reference evidence="1 2" key="1">
    <citation type="submission" date="2016-02" db="EMBL/GenBank/DDBJ databases">
        <authorList>
            <person name="Wen L."/>
            <person name="He K."/>
            <person name="Yang H."/>
        </authorList>
    </citation>
    <scope>NUCLEOTIDE SEQUENCE [LARGE SCALE GENOMIC DNA]</scope>
    <source>
        <strain evidence="1 2">KLE1704</strain>
    </source>
</reference>
<dbReference type="Proteomes" id="UP000070319">
    <property type="component" value="Unassembled WGS sequence"/>
</dbReference>
<dbReference type="PATRIC" id="fig|329854.7.peg.137"/>
<organism evidence="1">
    <name type="scientific">Bacteroides intestinalis</name>
    <dbReference type="NCBI Taxonomy" id="329854"/>
    <lineage>
        <taxon>Bacteria</taxon>
        <taxon>Pseudomonadati</taxon>
        <taxon>Bacteroidota</taxon>
        <taxon>Bacteroidia</taxon>
        <taxon>Bacteroidales</taxon>
        <taxon>Bacteroidaceae</taxon>
        <taxon>Bacteroides</taxon>
    </lineage>
</organism>
<accession>A0A139LVC3</accession>
<comment type="caution">
    <text evidence="1">The sequence shown here is derived from an EMBL/GenBank/DDBJ whole genome shotgun (WGS) entry which is preliminary data.</text>
</comment>
<proteinExistence type="predicted"/>
<dbReference type="EMBL" id="LTDF01000016">
    <property type="protein sequence ID" value="KXT55399.1"/>
    <property type="molecule type" value="Genomic_DNA"/>
</dbReference>
<evidence type="ECO:0000313" key="1">
    <source>
        <dbReference type="EMBL" id="KXT55399.1"/>
    </source>
</evidence>
<protein>
    <submittedName>
        <fullName evidence="1">Uncharacterized protein</fullName>
    </submittedName>
</protein>
<gene>
    <name evidence="1" type="ORF">HMPREF2531_00134</name>
</gene>
<sequence length="119" mass="13230">MEKIIITDLNIVEEIREAIPTVTSKAKGLMPMDGFFSKTPLSKEDNIDELLTTGIYPHGFRIVTSITSSSYGILLVFKTLYNYVVQLDLSLNGTICIRGCHTSPSDGSVIWDSQWTKIS</sequence>
<dbReference type="AlphaFoldDB" id="A0A139LVC3"/>
<dbReference type="RefSeq" id="WP_061433648.1">
    <property type="nucleotide sequence ID" value="NZ_KQ968655.1"/>
</dbReference>
<name>A0A139LVC3_9BACE</name>
<evidence type="ECO:0000313" key="2">
    <source>
        <dbReference type="Proteomes" id="UP000070319"/>
    </source>
</evidence>